<feature type="compositionally biased region" description="Basic residues" evidence="1">
    <location>
        <begin position="83"/>
        <end position="102"/>
    </location>
</feature>
<feature type="region of interest" description="Disordered" evidence="1">
    <location>
        <begin position="70"/>
        <end position="102"/>
    </location>
</feature>
<accession>A0AAV7RR96</accession>
<dbReference type="EMBL" id="JANPWB010000009">
    <property type="protein sequence ID" value="KAJ1153380.1"/>
    <property type="molecule type" value="Genomic_DNA"/>
</dbReference>
<evidence type="ECO:0000256" key="1">
    <source>
        <dbReference type="SAM" id="MobiDB-lite"/>
    </source>
</evidence>
<dbReference type="Proteomes" id="UP001066276">
    <property type="component" value="Chromosome 5"/>
</dbReference>
<dbReference type="AlphaFoldDB" id="A0AAV7RR96"/>
<gene>
    <name evidence="2" type="ORF">NDU88_006141</name>
</gene>
<evidence type="ECO:0000313" key="2">
    <source>
        <dbReference type="EMBL" id="KAJ1153380.1"/>
    </source>
</evidence>
<comment type="caution">
    <text evidence="2">The sequence shown here is derived from an EMBL/GenBank/DDBJ whole genome shotgun (WGS) entry which is preliminary data.</text>
</comment>
<keyword evidence="3" id="KW-1185">Reference proteome</keyword>
<organism evidence="2 3">
    <name type="scientific">Pleurodeles waltl</name>
    <name type="common">Iberian ribbed newt</name>
    <dbReference type="NCBI Taxonomy" id="8319"/>
    <lineage>
        <taxon>Eukaryota</taxon>
        <taxon>Metazoa</taxon>
        <taxon>Chordata</taxon>
        <taxon>Craniata</taxon>
        <taxon>Vertebrata</taxon>
        <taxon>Euteleostomi</taxon>
        <taxon>Amphibia</taxon>
        <taxon>Batrachia</taxon>
        <taxon>Caudata</taxon>
        <taxon>Salamandroidea</taxon>
        <taxon>Salamandridae</taxon>
        <taxon>Pleurodelinae</taxon>
        <taxon>Pleurodeles</taxon>
    </lineage>
</organism>
<sequence>MSGWGGRLMLTASPRCSGGSYGAEQGVEPGGLCEGGLNIWPPLLDPQGGQRSVFVNDPLVERWGRRSRDRLSSPLRGADGKGVHPHPSRRGLRRMKRIQMVR</sequence>
<name>A0AAV7RR96_PLEWA</name>
<proteinExistence type="predicted"/>
<protein>
    <submittedName>
        <fullName evidence="2">Uncharacterized protein</fullName>
    </submittedName>
</protein>
<reference evidence="2" key="1">
    <citation type="journal article" date="2022" name="bioRxiv">
        <title>Sequencing and chromosome-scale assembly of the giantPleurodeles waltlgenome.</title>
        <authorList>
            <person name="Brown T."/>
            <person name="Elewa A."/>
            <person name="Iarovenko S."/>
            <person name="Subramanian E."/>
            <person name="Araus A.J."/>
            <person name="Petzold A."/>
            <person name="Susuki M."/>
            <person name="Suzuki K.-i.T."/>
            <person name="Hayashi T."/>
            <person name="Toyoda A."/>
            <person name="Oliveira C."/>
            <person name="Osipova E."/>
            <person name="Leigh N.D."/>
            <person name="Simon A."/>
            <person name="Yun M.H."/>
        </authorList>
    </citation>
    <scope>NUCLEOTIDE SEQUENCE</scope>
    <source>
        <strain evidence="2">20211129_DDA</strain>
        <tissue evidence="2">Liver</tissue>
    </source>
</reference>
<evidence type="ECO:0000313" key="3">
    <source>
        <dbReference type="Proteomes" id="UP001066276"/>
    </source>
</evidence>